<dbReference type="EMBL" id="WNDA01000010">
    <property type="protein sequence ID" value="MTU69004.1"/>
    <property type="molecule type" value="Genomic_DNA"/>
</dbReference>
<dbReference type="AlphaFoldDB" id="A0A3R6L6I6"/>
<dbReference type="GO" id="GO:0051539">
    <property type="term" value="F:4 iron, 4 sulfur cluster binding"/>
    <property type="evidence" value="ECO:0007669"/>
    <property type="project" value="UniProtKB-KW"/>
</dbReference>
<dbReference type="Proteomes" id="UP000286260">
    <property type="component" value="Unassembled WGS sequence"/>
</dbReference>
<dbReference type="Proteomes" id="UP000482671">
    <property type="component" value="Unassembled WGS sequence"/>
</dbReference>
<evidence type="ECO:0000256" key="1">
    <source>
        <dbReference type="ARBA" id="ARBA00022485"/>
    </source>
</evidence>
<evidence type="ECO:0000313" key="12">
    <source>
        <dbReference type="Proteomes" id="UP000482671"/>
    </source>
</evidence>
<keyword evidence="3" id="KW-0560">Oxidoreductase</keyword>
<keyword evidence="1" id="KW-0004">4Fe-4S</keyword>
<evidence type="ECO:0000256" key="4">
    <source>
        <dbReference type="ARBA" id="ARBA00023004"/>
    </source>
</evidence>
<evidence type="ECO:0000256" key="3">
    <source>
        <dbReference type="ARBA" id="ARBA00023002"/>
    </source>
</evidence>
<dbReference type="EMBL" id="WNDD01000010">
    <property type="protein sequence ID" value="MTV02078.1"/>
    <property type="molecule type" value="Genomic_DNA"/>
</dbReference>
<evidence type="ECO:0000313" key="11">
    <source>
        <dbReference type="Proteomes" id="UP000448908"/>
    </source>
</evidence>
<keyword evidence="5" id="KW-0411">Iron-sulfur</keyword>
<reference evidence="9 10" key="1">
    <citation type="submission" date="2018-08" db="EMBL/GenBank/DDBJ databases">
        <title>A genome reference for cultivated species of the human gut microbiota.</title>
        <authorList>
            <person name="Zou Y."/>
            <person name="Xue W."/>
            <person name="Luo G."/>
        </authorList>
    </citation>
    <scope>NUCLEOTIDE SEQUENCE [LARGE SCALE GENOMIC DNA]</scope>
    <source>
        <strain evidence="9 10">AM34-17</strain>
    </source>
</reference>
<dbReference type="Gene3D" id="3.50.50.60">
    <property type="entry name" value="FAD/NAD(P)-binding domain"/>
    <property type="match status" value="1"/>
</dbReference>
<reference evidence="6" key="3">
    <citation type="submission" date="2022-01" db="EMBL/GenBank/DDBJ databases">
        <title>Novel bile acid biosynthetic pathways are enriched in the microbiome of centenarians.</title>
        <authorList>
            <person name="Sato Y."/>
            <person name="Atarashi K."/>
            <person name="Plichta R.D."/>
            <person name="Arai Y."/>
            <person name="Sasajima S."/>
            <person name="Kearney M.S."/>
            <person name="Suda W."/>
            <person name="Takeshita K."/>
            <person name="Sasaki T."/>
            <person name="Okamoto S."/>
            <person name="Skelly N.A."/>
            <person name="Okamura Y."/>
            <person name="Vlamakis H."/>
            <person name="Li Y."/>
            <person name="Tanoue T."/>
            <person name="Takei H."/>
            <person name="Nittono H."/>
            <person name="Narushima S."/>
            <person name="Irie J."/>
            <person name="Itoh H."/>
            <person name="Moriya K."/>
            <person name="Sugiura Y."/>
            <person name="Suematsu M."/>
            <person name="Moritoki N."/>
            <person name="Shibata S."/>
            <person name="Littman R.D."/>
            <person name="Fischbach A.M."/>
            <person name="Uwamino Y."/>
            <person name="Inoue T."/>
            <person name="Honda A."/>
            <person name="Hattori M."/>
            <person name="Murai T."/>
            <person name="Xavier J.R."/>
            <person name="Hirose N."/>
            <person name="Honda K."/>
        </authorList>
    </citation>
    <scope>NUCLEOTIDE SEQUENCE</scope>
    <source>
        <strain evidence="6">CE91-St3</strain>
    </source>
</reference>
<dbReference type="Proteomes" id="UP000448908">
    <property type="component" value="Unassembled WGS sequence"/>
</dbReference>
<reference evidence="11 12" key="2">
    <citation type="journal article" date="2019" name="Nat. Med.">
        <title>A library of human gut bacterial isolates paired with longitudinal multiomics data enables mechanistic microbiome research.</title>
        <authorList>
            <person name="Poyet M."/>
            <person name="Groussin M."/>
            <person name="Gibbons S.M."/>
            <person name="Avila-Pacheco J."/>
            <person name="Jiang X."/>
            <person name="Kearney S.M."/>
            <person name="Perrotta A.R."/>
            <person name="Berdy B."/>
            <person name="Zhao S."/>
            <person name="Lieberman T.D."/>
            <person name="Swanson P.K."/>
            <person name="Smith M."/>
            <person name="Roesemann S."/>
            <person name="Alexander J.E."/>
            <person name="Rich S.A."/>
            <person name="Livny J."/>
            <person name="Vlamakis H."/>
            <person name="Clish C."/>
            <person name="Bullock K."/>
            <person name="Deik A."/>
            <person name="Scott J."/>
            <person name="Pierce K.A."/>
            <person name="Xavier R.J."/>
            <person name="Alm E.J."/>
        </authorList>
    </citation>
    <scope>NUCLEOTIDE SEQUENCE [LARGE SCALE GENOMIC DNA]</scope>
    <source>
        <strain evidence="8 12">BIOML-A11</strain>
        <strain evidence="7 11">BIOML-A16</strain>
    </source>
</reference>
<evidence type="ECO:0000256" key="2">
    <source>
        <dbReference type="ARBA" id="ARBA00022723"/>
    </source>
</evidence>
<dbReference type="PANTHER" id="PTHR43498:SF1">
    <property type="entry name" value="COB--COM HETERODISULFIDE REDUCTASE IRON-SULFUR SUBUNIT A"/>
    <property type="match status" value="1"/>
</dbReference>
<dbReference type="GO" id="GO:0046872">
    <property type="term" value="F:metal ion binding"/>
    <property type="evidence" value="ECO:0007669"/>
    <property type="project" value="UniProtKB-KW"/>
</dbReference>
<name>A0A3R6L6I6_9BACT</name>
<dbReference type="SUPFAM" id="SSF51905">
    <property type="entry name" value="FAD/NAD(P)-binding domain"/>
    <property type="match status" value="1"/>
</dbReference>
<comment type="caution">
    <text evidence="9">The sequence shown here is derived from an EMBL/GenBank/DDBJ whole genome shotgun (WGS) entry which is preliminary data.</text>
</comment>
<dbReference type="OrthoDB" id="9780658at2"/>
<keyword evidence="2" id="KW-0479">Metal-binding</keyword>
<dbReference type="Proteomes" id="UP001055114">
    <property type="component" value="Unassembled WGS sequence"/>
</dbReference>
<evidence type="ECO:0000313" key="9">
    <source>
        <dbReference type="EMBL" id="RHC81794.1"/>
    </source>
</evidence>
<evidence type="ECO:0000313" key="6">
    <source>
        <dbReference type="EMBL" id="GKH74376.1"/>
    </source>
</evidence>
<dbReference type="PANTHER" id="PTHR43498">
    <property type="entry name" value="FERREDOXIN:COB-COM HETERODISULFIDE REDUCTASE SUBUNIT A"/>
    <property type="match status" value="1"/>
</dbReference>
<keyword evidence="4" id="KW-0408">Iron</keyword>
<evidence type="ECO:0000313" key="7">
    <source>
        <dbReference type="EMBL" id="MTU69004.1"/>
    </source>
</evidence>
<organism evidence="9 10">
    <name type="scientific">Parabacteroides merdae</name>
    <dbReference type="NCBI Taxonomy" id="46503"/>
    <lineage>
        <taxon>Bacteria</taxon>
        <taxon>Pseudomonadati</taxon>
        <taxon>Bacteroidota</taxon>
        <taxon>Bacteroidia</taxon>
        <taxon>Bacteroidales</taxon>
        <taxon>Tannerellaceae</taxon>
        <taxon>Parabacteroides</taxon>
    </lineage>
</organism>
<accession>A0A3R6L6I6</accession>
<dbReference type="GeneID" id="49202508"/>
<dbReference type="RefSeq" id="WP_005635840.1">
    <property type="nucleotide sequence ID" value="NZ_BAABYG010000001.1"/>
</dbReference>
<evidence type="ECO:0000313" key="8">
    <source>
        <dbReference type="EMBL" id="MTV02078.1"/>
    </source>
</evidence>
<dbReference type="EMBL" id="QSII01000023">
    <property type="protein sequence ID" value="RHC81794.1"/>
    <property type="molecule type" value="Genomic_DNA"/>
</dbReference>
<proteinExistence type="predicted"/>
<dbReference type="GO" id="GO:0016491">
    <property type="term" value="F:oxidoreductase activity"/>
    <property type="evidence" value="ECO:0007669"/>
    <property type="project" value="UniProtKB-KW"/>
</dbReference>
<dbReference type="InterPro" id="IPR036188">
    <property type="entry name" value="FAD/NAD-bd_sf"/>
</dbReference>
<protein>
    <submittedName>
        <fullName evidence="9">FAD-dependent oxidoreductase</fullName>
    </submittedName>
</protein>
<sequence>MKQWWFIILLIISFPLKADNIFVEAESFDCRGGWVLDNQSMGQMGSPYLLAHGLGVPVENASTVIRVENGGKYRVWVRTRDWVKQWDQTASPGRFELLLNGKALEVTFGTERAEWHWQDGGTICLKTGENRVELRDLTGFDGRCDAIFFTSALEMLPPDGKEELTVFRRNMLGLPENPEDAGEFDLVVVGGGIAGCCTALSAARLGCKVALIQNRPVLGGNNSSEVRVGLSGLIAQQPYPNLGNLVDELGPVGHWNNWEAKRDSSSVRSRQIMKILHQYPEKTIHNAGPASNYEDEKKFALLQNQENLNLFLNTQVVDVKKNGNKIVSVIGKNIISGKEYIFKAQLFSDCTGDGEVGFLAGADYRMGRESKEETGEPRAPLTSDLLVMGTSVQWYAEDTRNVSDFPDCPWAIRFDEKTCIPITRGDWDWEAGLNNDQITEIEYIRDHALRAVYGNWDFLKNKSEKKDQFAKKKLAWVAYIGGKRESRRLMGDLVLREQDILNDIQYEDATFTTTWGVDLHYPKPIQGMKEEPFLSYCDVQEIKPYAVPYRCLYSRNIGNLFMAGRDISVTHVALGTVRVMRTGGMMGEVVGMAASLCKKYHTDPRGVYEKYLSDLRILMKQGVGKSGFPEAESID</sequence>
<dbReference type="InterPro" id="IPR039650">
    <property type="entry name" value="HdrA-like"/>
</dbReference>
<gene>
    <name evidence="6" type="ORF">CE91St3_42390</name>
    <name evidence="9" type="ORF">DW828_15195</name>
    <name evidence="7" type="ORF">GMD92_07940</name>
    <name evidence="8" type="ORF">GME02_10480</name>
</gene>
<evidence type="ECO:0000313" key="10">
    <source>
        <dbReference type="Proteomes" id="UP000286260"/>
    </source>
</evidence>
<dbReference type="Gene3D" id="2.60.120.260">
    <property type="entry name" value="Galactose-binding domain-like"/>
    <property type="match status" value="1"/>
</dbReference>
<dbReference type="EMBL" id="BQNZ01000011">
    <property type="protein sequence ID" value="GKH74376.1"/>
    <property type="molecule type" value="Genomic_DNA"/>
</dbReference>
<dbReference type="Pfam" id="PF12831">
    <property type="entry name" value="FAD_oxidored"/>
    <property type="match status" value="1"/>
</dbReference>
<evidence type="ECO:0000256" key="5">
    <source>
        <dbReference type="ARBA" id="ARBA00023014"/>
    </source>
</evidence>